<evidence type="ECO:0000256" key="3">
    <source>
        <dbReference type="ARBA" id="ARBA00022946"/>
    </source>
</evidence>
<dbReference type="GO" id="GO:0003676">
    <property type="term" value="F:nucleic acid binding"/>
    <property type="evidence" value="ECO:0007669"/>
    <property type="project" value="InterPro"/>
</dbReference>
<dbReference type="GO" id="GO:0009507">
    <property type="term" value="C:chloroplast"/>
    <property type="evidence" value="ECO:0007669"/>
    <property type="project" value="TreeGrafter"/>
</dbReference>
<dbReference type="Proteomes" id="UP000077202">
    <property type="component" value="Unassembled WGS sequence"/>
</dbReference>
<dbReference type="PROSITE" id="PS50005">
    <property type="entry name" value="TPR"/>
    <property type="match status" value="1"/>
</dbReference>
<dbReference type="InterPro" id="IPR003690">
    <property type="entry name" value="MTERF"/>
</dbReference>
<keyword evidence="7" id="KW-1185">Reference proteome</keyword>
<dbReference type="InterPro" id="IPR021883">
    <property type="entry name" value="LPA1-like"/>
</dbReference>
<dbReference type="SUPFAM" id="SSF48452">
    <property type="entry name" value="TPR-like"/>
    <property type="match status" value="1"/>
</dbReference>
<dbReference type="PANTHER" id="PTHR35498">
    <property type="entry name" value="PROTEIN LOW PSII ACCUMULATION 1, CHLOROPLASTIC"/>
    <property type="match status" value="1"/>
</dbReference>
<accession>A0A176VBK4</accession>
<dbReference type="Gene3D" id="1.25.40.10">
    <property type="entry name" value="Tetratricopeptide repeat domain"/>
    <property type="match status" value="1"/>
</dbReference>
<evidence type="ECO:0000256" key="4">
    <source>
        <dbReference type="PROSITE-ProRule" id="PRU00339"/>
    </source>
</evidence>
<comment type="caution">
    <text evidence="6">The sequence shown here is derived from an EMBL/GenBank/DDBJ whole genome shotgun (WGS) entry which is preliminary data.</text>
</comment>
<dbReference type="AlphaFoldDB" id="A0A176VBK4"/>
<keyword evidence="2" id="KW-0805">Transcription regulation</keyword>
<keyword evidence="2" id="KW-0804">Transcription</keyword>
<dbReference type="Pfam" id="PF02536">
    <property type="entry name" value="mTERF"/>
    <property type="match status" value="1"/>
</dbReference>
<evidence type="ECO:0000313" key="6">
    <source>
        <dbReference type="EMBL" id="OAE18289.1"/>
    </source>
</evidence>
<dbReference type="InterPro" id="IPR011990">
    <property type="entry name" value="TPR-like_helical_dom_sf"/>
</dbReference>
<sequence length="1064" mass="117517">MATMLQFRHSACLQQRSTVVSSFAPGSSLQLARHKNSRPKFRLLRFPSNAACVSRKRHRCLRIRSAGKSDSDTIASENASSAATAKEAVELGLAQFAKGRVKEALDHFNAALKLNPAPEEAQAALYNKACCHAVRSASPPSELVLVQQGTFIGNVWRSVTGNNTSDCRTRGEGTLAAQALRKALKEHDLKFSVILNDPDMAAFRAMPEFKELQDEARKGGEAIGNSFRRDLKLISEVQAPFRGVRKFFYVAFSLAAGISTLFTLPRLILAIQGGDGAPGIPETAQNLAINLGGIAAFVALYIWDNKKEEEQISRISRDETLSRLAVQLQSNRIVELTQLRQSTRPVIIAGSKETVAKAVQKAARYRDDLLKRGVLVVPIVWGGDKEDPMLKKRGFGAVQKPTTSNAIPAGDDFEKKAEDVAAKAVIQAERRFKAEAVSPGEWERWIRDQQASEGVTPGEDVYIVLRLDGRVRKSGRGMPEWIELVNELAPLDSVDLGRLQMCDDGPEACEEGGEELDHLNDVPAAVAVRSDAAMEYMRTSPRAFCYMFRAARRLGRSAQFSGMTSTLPSLPRIPSRHIHGLGSARAADVEQAAIPFRRRLASTECCFTAGSTIVPYDTLASGFEGRLYKLCQVGSFHTSGISWGRAKPAPLYETIVSDIREEVKQALCQFMQQDLKVEKKLAAQIINNSPDYVNKLVEKLKPTVQPHTNLNLMVREVLAEAKFKGVEPYFESIGFTPQEIEKVSMYSRSGLAGVIAKVNLIKSIGIRPEEIPRVVTINPRSLSNALKSQEVKVHYLKQLGLSFDDIRKLVVSYPKALSFGLKNGSLPLVDFLRSKGVNTSEIGKVVVRCPQLLTLNVERKLQPAIEILGSVGITGSNLARVLVTQPSLLRRRLGANIEYCRKLGLDAKPGVIARLLVTCPNFSEDGCKARMSYLESTGLTKEQVVTMIIKNPAWLSFNVESSLSLKVNYLVNVMGRSVQELVTASTFLTMSLENRIMPRWTVLSAMEKVGLLKKTYSLSTLVTWSDDYFYERFVDKCPKEIKKLWFAPSCAEEDNLPKDQQPVA</sequence>
<dbReference type="PANTHER" id="PTHR35498:SF4">
    <property type="entry name" value="PROTEIN LOW PSII ACCUMULATION 1, CHLOROPLASTIC"/>
    <property type="match status" value="1"/>
</dbReference>
<keyword evidence="5" id="KW-1133">Transmembrane helix</keyword>
<dbReference type="GO" id="GO:0010270">
    <property type="term" value="P:photosystem II oxygen evolving complex assembly"/>
    <property type="evidence" value="ECO:0007669"/>
    <property type="project" value="TreeGrafter"/>
</dbReference>
<name>A0A176VBK4_MARPO</name>
<dbReference type="InterPro" id="IPR019734">
    <property type="entry name" value="TPR_rpt"/>
</dbReference>
<feature type="repeat" description="TPR" evidence="4">
    <location>
        <begin position="85"/>
        <end position="118"/>
    </location>
</feature>
<evidence type="ECO:0000256" key="1">
    <source>
        <dbReference type="ARBA" id="ARBA00007692"/>
    </source>
</evidence>
<dbReference type="GO" id="GO:0006353">
    <property type="term" value="P:DNA-templated transcription termination"/>
    <property type="evidence" value="ECO:0007669"/>
    <property type="project" value="UniProtKB-KW"/>
</dbReference>
<evidence type="ECO:0000313" key="7">
    <source>
        <dbReference type="Proteomes" id="UP000077202"/>
    </source>
</evidence>
<reference evidence="6" key="1">
    <citation type="submission" date="2016-03" db="EMBL/GenBank/DDBJ databases">
        <title>Mechanisms controlling the formation of the plant cell surface in tip-growing cells are functionally conserved among land plants.</title>
        <authorList>
            <person name="Honkanen S."/>
            <person name="Jones V.A."/>
            <person name="Morieri G."/>
            <person name="Champion C."/>
            <person name="Hetherington A.J."/>
            <person name="Kelly S."/>
            <person name="Saint-Marcoux D."/>
            <person name="Proust H."/>
            <person name="Prescott H."/>
            <person name="Dolan L."/>
        </authorList>
    </citation>
    <scope>NUCLEOTIDE SEQUENCE [LARGE SCALE GENOMIC DNA]</scope>
    <source>
        <tissue evidence="6">Whole gametophyte</tissue>
    </source>
</reference>
<protein>
    <submittedName>
        <fullName evidence="6">Uncharacterized protein</fullName>
    </submittedName>
</protein>
<gene>
    <name evidence="6" type="ORF">AXG93_436s1200</name>
</gene>
<evidence type="ECO:0000256" key="2">
    <source>
        <dbReference type="ARBA" id="ARBA00022472"/>
    </source>
</evidence>
<feature type="transmembrane region" description="Helical" evidence="5">
    <location>
        <begin position="247"/>
        <end position="271"/>
    </location>
</feature>
<dbReference type="Gene3D" id="1.25.70.10">
    <property type="entry name" value="Transcription termination factor 3, mitochondrial"/>
    <property type="match status" value="2"/>
</dbReference>
<keyword evidence="4" id="KW-0802">TPR repeat</keyword>
<organism evidence="6 7">
    <name type="scientific">Marchantia polymorpha subsp. ruderalis</name>
    <dbReference type="NCBI Taxonomy" id="1480154"/>
    <lineage>
        <taxon>Eukaryota</taxon>
        <taxon>Viridiplantae</taxon>
        <taxon>Streptophyta</taxon>
        <taxon>Embryophyta</taxon>
        <taxon>Marchantiophyta</taxon>
        <taxon>Marchantiopsida</taxon>
        <taxon>Marchantiidae</taxon>
        <taxon>Marchantiales</taxon>
        <taxon>Marchantiaceae</taxon>
        <taxon>Marchantia</taxon>
    </lineage>
</organism>
<keyword evidence="5" id="KW-0812">Transmembrane</keyword>
<keyword evidence="5" id="KW-0472">Membrane</keyword>
<dbReference type="SMART" id="SM00028">
    <property type="entry name" value="TPR"/>
    <property type="match status" value="1"/>
</dbReference>
<dbReference type="EMBL" id="LVLJ01004085">
    <property type="protein sequence ID" value="OAE18289.1"/>
    <property type="molecule type" value="Genomic_DNA"/>
</dbReference>
<dbReference type="SMART" id="SM00733">
    <property type="entry name" value="Mterf"/>
    <property type="match status" value="6"/>
</dbReference>
<dbReference type="InterPro" id="IPR038538">
    <property type="entry name" value="MTERF_sf"/>
</dbReference>
<keyword evidence="2" id="KW-0806">Transcription termination</keyword>
<dbReference type="Pfam" id="PF11998">
    <property type="entry name" value="DUF3493"/>
    <property type="match status" value="1"/>
</dbReference>
<comment type="similarity">
    <text evidence="1">Belongs to the mTERF family.</text>
</comment>
<evidence type="ECO:0000256" key="5">
    <source>
        <dbReference type="SAM" id="Phobius"/>
    </source>
</evidence>
<proteinExistence type="inferred from homology"/>
<keyword evidence="3" id="KW-0809">Transit peptide</keyword>